<evidence type="ECO:0000313" key="3">
    <source>
        <dbReference type="EMBL" id="MCJ8498978.1"/>
    </source>
</evidence>
<gene>
    <name evidence="3" type="ORF">MRX98_00215</name>
</gene>
<name>A0AA41QYR3_9BACT</name>
<dbReference type="InterPro" id="IPR051829">
    <property type="entry name" value="Multiheme_Cytochr_ET"/>
</dbReference>
<dbReference type="EMBL" id="JALJRB010000001">
    <property type="protein sequence ID" value="MCJ8498978.1"/>
    <property type="molecule type" value="Genomic_DNA"/>
</dbReference>
<protein>
    <submittedName>
        <fullName evidence="3">Hydroxylamine oxidase</fullName>
    </submittedName>
</protein>
<keyword evidence="4" id="KW-1185">Reference proteome</keyword>
<dbReference type="PANTHER" id="PTHR35038:SF6">
    <property type="entry name" value="SURFACE LOCALIZED DECAHEME CYTOCHROME C LIPOPROTEIN"/>
    <property type="match status" value="1"/>
</dbReference>
<accession>A0AA41QYR3</accession>
<feature type="chain" id="PRO_5041244774" evidence="2">
    <location>
        <begin position="24"/>
        <end position="503"/>
    </location>
</feature>
<reference evidence="3" key="1">
    <citation type="submission" date="2022-04" db="EMBL/GenBank/DDBJ databases">
        <title>Desulfatitalea alkaliphila sp. nov., a novel anaerobic sulfate-reducing bacterium isolated from terrestrial mud volcano, Taman Peninsula, Russia.</title>
        <authorList>
            <person name="Khomyakova M.A."/>
            <person name="Merkel A.Y."/>
            <person name="Slobodkin A.I."/>
        </authorList>
    </citation>
    <scope>NUCLEOTIDE SEQUENCE</scope>
    <source>
        <strain evidence="3">M08but</strain>
    </source>
</reference>
<dbReference type="Pfam" id="PF13447">
    <property type="entry name" value="Multi-haem_cyto"/>
    <property type="match status" value="1"/>
</dbReference>
<dbReference type="AlphaFoldDB" id="A0AA41QYR3"/>
<proteinExistence type="predicted"/>
<dbReference type="RefSeq" id="WP_246901982.1">
    <property type="nucleotide sequence ID" value="NZ_JALJRB010000001.1"/>
</dbReference>
<dbReference type="Proteomes" id="UP001165427">
    <property type="component" value="Unassembled WGS sequence"/>
</dbReference>
<evidence type="ECO:0000256" key="2">
    <source>
        <dbReference type="SAM" id="SignalP"/>
    </source>
</evidence>
<dbReference type="PANTHER" id="PTHR35038">
    <property type="entry name" value="DISSIMILATORY SULFITE REDUCTASE SIRA"/>
    <property type="match status" value="1"/>
</dbReference>
<feature type="signal peptide" evidence="2">
    <location>
        <begin position="1"/>
        <end position="23"/>
    </location>
</feature>
<keyword evidence="1 2" id="KW-0732">Signal</keyword>
<dbReference type="InterPro" id="IPR036280">
    <property type="entry name" value="Multihaem_cyt_sf"/>
</dbReference>
<dbReference type="Gene3D" id="1.10.780.10">
    <property type="entry name" value="Hydroxylamine Oxidoreductase, Chain A, domain 1"/>
    <property type="match status" value="1"/>
</dbReference>
<comment type="caution">
    <text evidence="3">The sequence shown here is derived from an EMBL/GenBank/DDBJ whole genome shotgun (WGS) entry which is preliminary data.</text>
</comment>
<evidence type="ECO:0000256" key="1">
    <source>
        <dbReference type="ARBA" id="ARBA00022729"/>
    </source>
</evidence>
<organism evidence="3 4">
    <name type="scientific">Desulfatitalea alkaliphila</name>
    <dbReference type="NCBI Taxonomy" id="2929485"/>
    <lineage>
        <taxon>Bacteria</taxon>
        <taxon>Pseudomonadati</taxon>
        <taxon>Thermodesulfobacteriota</taxon>
        <taxon>Desulfobacteria</taxon>
        <taxon>Desulfobacterales</taxon>
        <taxon>Desulfosarcinaceae</taxon>
        <taxon>Desulfatitalea</taxon>
    </lineage>
</organism>
<evidence type="ECO:0000313" key="4">
    <source>
        <dbReference type="Proteomes" id="UP001165427"/>
    </source>
</evidence>
<dbReference type="GO" id="GO:0016491">
    <property type="term" value="F:oxidoreductase activity"/>
    <property type="evidence" value="ECO:0007669"/>
    <property type="project" value="TreeGrafter"/>
</dbReference>
<dbReference type="Gene3D" id="1.20.850.10">
    <property type="entry name" value="Hydroxylamine Oxidoreductase, Chain A, domain 2"/>
    <property type="match status" value="1"/>
</dbReference>
<sequence length="503" mass="55822">MQTTFRFLVVLLVFFMCVPGVPAEQAPVSVSTQECIECHAVTHPGIVADWARSRHAATTPGKAMTVTGTALKVSSRQVPEPLRDTSVGCAECHMLRGDAHADTFEHNGYDIHVVVSPDDCATCHAQERAEYADNIMARAHTNLADNAVYNDLERTILGRSHHKAGKHMVFDAPDARTRAEGCYYCHGTKLAVSGTQWRDTDYGEMEFPVIEGWPNQGVGRINLDGSHGSCTSCHTRHQFSIAMARKPYTCMECHAGPDVPAYKIYAASKHGNIFSAKSDQWRFDPVPWTVGKDFTAPTCAACHISLLVDDEGMVINRRTHKMSDRLGWRLFGLIYAHPKPRSPDTTIIRNAAGLPLPTDLDGTPAKDYLIDAETIAQRRQTMQSTCLACHGTGWVDAHFERLDNTIAETNHQVRTATRLMETAWAQGHARGLDRGGSLFDEHIERRWMNTWLFYANATRFASAMAGGGDYGVFEIGRYQLTSTLLDMQDWLETRQMIGTPPAP</sequence>
<dbReference type="SUPFAM" id="SSF48695">
    <property type="entry name" value="Multiheme cytochromes"/>
    <property type="match status" value="1"/>
</dbReference>